<dbReference type="Proteomes" id="UP000887116">
    <property type="component" value="Unassembled WGS sequence"/>
</dbReference>
<protein>
    <submittedName>
        <fullName evidence="2">Uncharacterized protein</fullName>
    </submittedName>
</protein>
<dbReference type="EMBL" id="BMAO01018087">
    <property type="protein sequence ID" value="GFR20668.1"/>
    <property type="molecule type" value="Genomic_DNA"/>
</dbReference>
<accession>A0A8X6HC60</accession>
<reference evidence="2" key="1">
    <citation type="submission" date="2020-07" db="EMBL/GenBank/DDBJ databases">
        <title>Multicomponent nature underlies the extraordinary mechanical properties of spider dragline silk.</title>
        <authorList>
            <person name="Kono N."/>
            <person name="Nakamura H."/>
            <person name="Mori M."/>
            <person name="Yoshida Y."/>
            <person name="Ohtoshi R."/>
            <person name="Malay A.D."/>
            <person name="Moran D.A.P."/>
            <person name="Tomita M."/>
            <person name="Numata K."/>
            <person name="Arakawa K."/>
        </authorList>
    </citation>
    <scope>NUCLEOTIDE SEQUENCE</scope>
</reference>
<feature type="compositionally biased region" description="Basic and acidic residues" evidence="1">
    <location>
        <begin position="17"/>
        <end position="30"/>
    </location>
</feature>
<proteinExistence type="predicted"/>
<gene>
    <name evidence="2" type="ORF">TNCT_403551</name>
</gene>
<evidence type="ECO:0000256" key="1">
    <source>
        <dbReference type="SAM" id="MobiDB-lite"/>
    </source>
</evidence>
<evidence type="ECO:0000313" key="2">
    <source>
        <dbReference type="EMBL" id="GFR20668.1"/>
    </source>
</evidence>
<feature type="region of interest" description="Disordered" evidence="1">
    <location>
        <begin position="1"/>
        <end position="43"/>
    </location>
</feature>
<dbReference type="AlphaFoldDB" id="A0A8X6HC60"/>
<evidence type="ECO:0000313" key="3">
    <source>
        <dbReference type="Proteomes" id="UP000887116"/>
    </source>
</evidence>
<sequence length="78" mass="8555">MLKPVNGPPKTFQDAMDPLRNKETAQDAHLKSPIQSRPTSGSECRFDITGNLLSILRGPIQLTKLCFNLSLTTEDLSG</sequence>
<feature type="compositionally biased region" description="Polar residues" evidence="1">
    <location>
        <begin position="33"/>
        <end position="42"/>
    </location>
</feature>
<comment type="caution">
    <text evidence="2">The sequence shown here is derived from an EMBL/GenBank/DDBJ whole genome shotgun (WGS) entry which is preliminary data.</text>
</comment>
<keyword evidence="3" id="KW-1185">Reference proteome</keyword>
<name>A0A8X6HC60_TRICU</name>
<organism evidence="2 3">
    <name type="scientific">Trichonephila clavata</name>
    <name type="common">Joro spider</name>
    <name type="synonym">Nephila clavata</name>
    <dbReference type="NCBI Taxonomy" id="2740835"/>
    <lineage>
        <taxon>Eukaryota</taxon>
        <taxon>Metazoa</taxon>
        <taxon>Ecdysozoa</taxon>
        <taxon>Arthropoda</taxon>
        <taxon>Chelicerata</taxon>
        <taxon>Arachnida</taxon>
        <taxon>Araneae</taxon>
        <taxon>Araneomorphae</taxon>
        <taxon>Entelegynae</taxon>
        <taxon>Araneoidea</taxon>
        <taxon>Nephilidae</taxon>
        <taxon>Trichonephila</taxon>
    </lineage>
</organism>